<dbReference type="InterPro" id="IPR050808">
    <property type="entry name" value="Phage_Integrase"/>
</dbReference>
<dbReference type="Gene3D" id="1.10.443.10">
    <property type="entry name" value="Intergrase catalytic core"/>
    <property type="match status" value="1"/>
</dbReference>
<evidence type="ECO:0000259" key="7">
    <source>
        <dbReference type="PROSITE" id="PS51900"/>
    </source>
</evidence>
<evidence type="ECO:0000256" key="1">
    <source>
        <dbReference type="ARBA" id="ARBA00008857"/>
    </source>
</evidence>
<dbReference type="PROSITE" id="PS51898">
    <property type="entry name" value="TYR_RECOMBINASE"/>
    <property type="match status" value="1"/>
</dbReference>
<dbReference type="PANTHER" id="PTHR30629">
    <property type="entry name" value="PROPHAGE INTEGRASE"/>
    <property type="match status" value="1"/>
</dbReference>
<sequence length="360" mass="42833">MRAANGMGTVSKLSGKRRKPWLLRDNKKFNEKTGKYERLPLGVFETKKEAETYRIAYFTNNLDMLEKTDIKIHKKKEKGITFEQVYNLWLKNKDVNDGTLTNYETQFKRSKKLHKMEINKINGILLQDIFYSLDLTNSTLRVLKSFWSMIFDFAILNDMCSKNYAKYLKTKTVEKGKKTSDRERVITYEELQILWDNLNNHETDKYRIIDMVLILCYTGLRISELLRVKRKDIFLKDYYFEVEKSKSKAGVRKVPIADKIIELFRGRYFSKDKFLWQRYDGLEYDYDSFDNHFRILFRDLGLSYHSLHDTRHTFATLLSDNVADKDAIIKMIGHSNYKITSDVYVHKNIQKLKEAVDEIK</sequence>
<evidence type="ECO:0000256" key="3">
    <source>
        <dbReference type="ARBA" id="ARBA00023125"/>
    </source>
</evidence>
<feature type="domain" description="Tyr recombinase" evidence="6">
    <location>
        <begin position="181"/>
        <end position="357"/>
    </location>
</feature>
<dbReference type="InterPro" id="IPR013762">
    <property type="entry name" value="Integrase-like_cat_sf"/>
</dbReference>
<comment type="similarity">
    <text evidence="1">Belongs to the 'phage' integrase family.</text>
</comment>
<keyword evidence="4" id="KW-0233">DNA recombination</keyword>
<dbReference type="InterPro" id="IPR010998">
    <property type="entry name" value="Integrase_recombinase_N"/>
</dbReference>
<proteinExistence type="inferred from homology"/>
<dbReference type="GO" id="GO:0015074">
    <property type="term" value="P:DNA integration"/>
    <property type="evidence" value="ECO:0007669"/>
    <property type="project" value="UniProtKB-KW"/>
</dbReference>
<dbReference type="InterPro" id="IPR044068">
    <property type="entry name" value="CB"/>
</dbReference>
<feature type="domain" description="Core-binding (CB)" evidence="7">
    <location>
        <begin position="80"/>
        <end position="155"/>
    </location>
</feature>
<dbReference type="InterPro" id="IPR004107">
    <property type="entry name" value="Integrase_SAM-like_N"/>
</dbReference>
<protein>
    <submittedName>
        <fullName evidence="8">Integrase</fullName>
    </submittedName>
</protein>
<evidence type="ECO:0000256" key="4">
    <source>
        <dbReference type="ARBA" id="ARBA00023172"/>
    </source>
</evidence>
<dbReference type="AlphaFoldDB" id="A0A2B7YMW9"/>
<dbReference type="GO" id="GO:0003677">
    <property type="term" value="F:DNA binding"/>
    <property type="evidence" value="ECO:0007669"/>
    <property type="project" value="UniProtKB-UniRule"/>
</dbReference>
<dbReference type="RefSeq" id="WP_098702599.1">
    <property type="nucleotide sequence ID" value="NZ_NJGI01000001.1"/>
</dbReference>
<dbReference type="GO" id="GO:0006310">
    <property type="term" value="P:DNA recombination"/>
    <property type="evidence" value="ECO:0007669"/>
    <property type="project" value="UniProtKB-KW"/>
</dbReference>
<evidence type="ECO:0000313" key="9">
    <source>
        <dbReference type="Proteomes" id="UP000222862"/>
    </source>
</evidence>
<dbReference type="PANTHER" id="PTHR30629:SF2">
    <property type="entry name" value="PROPHAGE INTEGRASE INTS-RELATED"/>
    <property type="match status" value="1"/>
</dbReference>
<evidence type="ECO:0000256" key="5">
    <source>
        <dbReference type="PROSITE-ProRule" id="PRU01248"/>
    </source>
</evidence>
<keyword evidence="2" id="KW-0229">DNA integration</keyword>
<comment type="caution">
    <text evidence="8">The sequence shown here is derived from an EMBL/GenBank/DDBJ whole genome shotgun (WGS) entry which is preliminary data.</text>
</comment>
<evidence type="ECO:0000313" key="8">
    <source>
        <dbReference type="EMBL" id="PGH22540.1"/>
    </source>
</evidence>
<dbReference type="Pfam" id="PF00589">
    <property type="entry name" value="Phage_integrase"/>
    <property type="match status" value="1"/>
</dbReference>
<dbReference type="Proteomes" id="UP000222862">
    <property type="component" value="Unassembled WGS sequence"/>
</dbReference>
<dbReference type="InterPro" id="IPR002104">
    <property type="entry name" value="Integrase_catalytic"/>
</dbReference>
<evidence type="ECO:0000259" key="6">
    <source>
        <dbReference type="PROSITE" id="PS51898"/>
    </source>
</evidence>
<evidence type="ECO:0000256" key="2">
    <source>
        <dbReference type="ARBA" id="ARBA00022908"/>
    </source>
</evidence>
<dbReference type="EMBL" id="NJGI01000001">
    <property type="protein sequence ID" value="PGH22540.1"/>
    <property type="molecule type" value="Genomic_DNA"/>
</dbReference>
<accession>A0A2B7YMW9</accession>
<dbReference type="Gene3D" id="1.10.150.130">
    <property type="match status" value="1"/>
</dbReference>
<dbReference type="CDD" id="cd00796">
    <property type="entry name" value="INT_Rci_Hp1_C"/>
    <property type="match status" value="1"/>
</dbReference>
<reference evidence="8 9" key="1">
    <citation type="submission" date="2017-06" db="EMBL/GenBank/DDBJ databases">
        <title>Genome sequencing of Fusobacterium nucleatum subsp. polymorphum KCOM 1232 (=ChDC F37).</title>
        <authorList>
            <person name="Kook J.-K."/>
            <person name="Park S.-N."/>
            <person name="Lim Y.K."/>
            <person name="Roh H."/>
        </authorList>
    </citation>
    <scope>NUCLEOTIDE SEQUENCE [LARGE SCALE GENOMIC DNA]</scope>
    <source>
        <strain evidence="9">KCOM 1232 ( ChDC F37)</strain>
    </source>
</reference>
<gene>
    <name evidence="8" type="ORF">RN96_05290</name>
</gene>
<keyword evidence="3 5" id="KW-0238">DNA-binding</keyword>
<dbReference type="SUPFAM" id="SSF56349">
    <property type="entry name" value="DNA breaking-rejoining enzymes"/>
    <property type="match status" value="1"/>
</dbReference>
<dbReference type="InterPro" id="IPR011010">
    <property type="entry name" value="DNA_brk_join_enz"/>
</dbReference>
<name>A0A2B7YMW9_FUSNP</name>
<dbReference type="PROSITE" id="PS51900">
    <property type="entry name" value="CB"/>
    <property type="match status" value="1"/>
</dbReference>
<dbReference type="Pfam" id="PF14659">
    <property type="entry name" value="Phage_int_SAM_3"/>
    <property type="match status" value="1"/>
</dbReference>
<organism evidence="8 9">
    <name type="scientific">Fusobacterium nucleatum subsp. polymorphum</name>
    <name type="common">Fusobacterium polymorphum</name>
    <dbReference type="NCBI Taxonomy" id="76857"/>
    <lineage>
        <taxon>Bacteria</taxon>
        <taxon>Fusobacteriati</taxon>
        <taxon>Fusobacteriota</taxon>
        <taxon>Fusobacteriia</taxon>
        <taxon>Fusobacteriales</taxon>
        <taxon>Fusobacteriaceae</taxon>
        <taxon>Fusobacterium</taxon>
    </lineage>
</organism>